<dbReference type="EMBL" id="BSYA01000017">
    <property type="protein sequence ID" value="GMG25340.1"/>
    <property type="molecule type" value="Genomic_DNA"/>
</dbReference>
<evidence type="ECO:0000313" key="2">
    <source>
        <dbReference type="EMBL" id="GMG25340.1"/>
    </source>
</evidence>
<feature type="compositionally biased region" description="Polar residues" evidence="1">
    <location>
        <begin position="168"/>
        <end position="178"/>
    </location>
</feature>
<reference evidence="2" key="1">
    <citation type="submission" date="2023-04" db="EMBL/GenBank/DDBJ databases">
        <title>Aspergillus oryzae NBRC 4228.</title>
        <authorList>
            <person name="Ichikawa N."/>
            <person name="Sato H."/>
            <person name="Tonouchi N."/>
        </authorList>
    </citation>
    <scope>NUCLEOTIDE SEQUENCE</scope>
    <source>
        <strain evidence="2">NBRC 4228</strain>
    </source>
</reference>
<proteinExistence type="predicted"/>
<dbReference type="Proteomes" id="UP001165205">
    <property type="component" value="Unassembled WGS sequence"/>
</dbReference>
<feature type="region of interest" description="Disordered" evidence="1">
    <location>
        <begin position="1"/>
        <end position="91"/>
    </location>
</feature>
<feature type="region of interest" description="Disordered" evidence="1">
    <location>
        <begin position="135"/>
        <end position="293"/>
    </location>
</feature>
<organism evidence="2 3">
    <name type="scientific">Aspergillus oryzae</name>
    <name type="common">Yellow koji mold</name>
    <dbReference type="NCBI Taxonomy" id="5062"/>
    <lineage>
        <taxon>Eukaryota</taxon>
        <taxon>Fungi</taxon>
        <taxon>Dikarya</taxon>
        <taxon>Ascomycota</taxon>
        <taxon>Pezizomycotina</taxon>
        <taxon>Eurotiomycetes</taxon>
        <taxon>Eurotiomycetidae</taxon>
        <taxon>Eurotiales</taxon>
        <taxon>Aspergillaceae</taxon>
        <taxon>Aspergillus</taxon>
        <taxon>Aspergillus subgen. Circumdati</taxon>
    </lineage>
</organism>
<evidence type="ECO:0000313" key="3">
    <source>
        <dbReference type="Proteomes" id="UP001165205"/>
    </source>
</evidence>
<accession>A0AAN5BP32</accession>
<feature type="compositionally biased region" description="Polar residues" evidence="1">
    <location>
        <begin position="260"/>
        <end position="271"/>
    </location>
</feature>
<gene>
    <name evidence="2" type="ORF">Aory04_000240200</name>
</gene>
<protein>
    <submittedName>
        <fullName evidence="2">Unnamed protein product</fullName>
    </submittedName>
</protein>
<name>A0AAN5BP32_ASPOZ</name>
<sequence length="293" mass="31327">MHTNVTNQTTKKRTTKETHTNNPRTPHQNQKDEQQHHNSHNSANPPRHNGPRISLLDPLAIPSKSPTFRCAGESSEETDFGISSPAPASSYHPDSSHCCAWSVSCSFTAPFAATFCVSASTSTATYTSGFDDVETGAEGEGKKQKGQQQTGQIVNGGNAVGSGGGDQPAQQECSNQGMDNEWGVGLAEQDNAQYTGPQDEPSQPGPIDDEWRASSEAVAGSSGGPTSPNDDWPNTGDNEGPQEATQSEWKANDAMEQRDNGGQQEASQGTWHPNDAMEQRPGQQEMDLGNQSW</sequence>
<feature type="compositionally biased region" description="Basic and acidic residues" evidence="1">
    <location>
        <begin position="250"/>
        <end position="259"/>
    </location>
</feature>
<feature type="compositionally biased region" description="Low complexity" evidence="1">
    <location>
        <begin position="146"/>
        <end position="157"/>
    </location>
</feature>
<dbReference type="AlphaFoldDB" id="A0AAN5BP32"/>
<comment type="caution">
    <text evidence="2">The sequence shown here is derived from an EMBL/GenBank/DDBJ whole genome shotgun (WGS) entry which is preliminary data.</text>
</comment>
<evidence type="ECO:0000256" key="1">
    <source>
        <dbReference type="SAM" id="MobiDB-lite"/>
    </source>
</evidence>